<organism evidence="1 2">
    <name type="scientific">Talaromyces proteolyticus</name>
    <dbReference type="NCBI Taxonomy" id="1131652"/>
    <lineage>
        <taxon>Eukaryota</taxon>
        <taxon>Fungi</taxon>
        <taxon>Dikarya</taxon>
        <taxon>Ascomycota</taxon>
        <taxon>Pezizomycotina</taxon>
        <taxon>Eurotiomycetes</taxon>
        <taxon>Eurotiomycetidae</taxon>
        <taxon>Eurotiales</taxon>
        <taxon>Trichocomaceae</taxon>
        <taxon>Talaromyces</taxon>
        <taxon>Talaromyces sect. Bacilispori</taxon>
    </lineage>
</organism>
<dbReference type="AlphaFoldDB" id="A0AAD4KKR1"/>
<dbReference type="RefSeq" id="XP_046066677.1">
    <property type="nucleotide sequence ID" value="XM_046210082.1"/>
</dbReference>
<reference evidence="1" key="1">
    <citation type="submission" date="2021-12" db="EMBL/GenBank/DDBJ databases">
        <title>Convergent genome expansion in fungi linked to evolution of root-endophyte symbiosis.</title>
        <authorList>
            <consortium name="DOE Joint Genome Institute"/>
            <person name="Ke Y.-H."/>
            <person name="Bonito G."/>
            <person name="Liao H.-L."/>
            <person name="Looney B."/>
            <person name="Rojas-Flechas A."/>
            <person name="Nash J."/>
            <person name="Hameed K."/>
            <person name="Schadt C."/>
            <person name="Martin F."/>
            <person name="Crous P.W."/>
            <person name="Miettinen O."/>
            <person name="Magnuson J.K."/>
            <person name="Labbe J."/>
            <person name="Jacobson D."/>
            <person name="Doktycz M.J."/>
            <person name="Veneault-Fourrey C."/>
            <person name="Kuo A."/>
            <person name="Mondo S."/>
            <person name="Calhoun S."/>
            <person name="Riley R."/>
            <person name="Ohm R."/>
            <person name="LaButti K."/>
            <person name="Andreopoulos B."/>
            <person name="Pangilinan J."/>
            <person name="Nolan M."/>
            <person name="Tritt A."/>
            <person name="Clum A."/>
            <person name="Lipzen A."/>
            <person name="Daum C."/>
            <person name="Barry K."/>
            <person name="Grigoriev I.V."/>
            <person name="Vilgalys R."/>
        </authorList>
    </citation>
    <scope>NUCLEOTIDE SEQUENCE</scope>
    <source>
        <strain evidence="1">PMI_201</strain>
    </source>
</reference>
<protein>
    <submittedName>
        <fullName evidence="1">Uncharacterized protein</fullName>
    </submittedName>
</protein>
<comment type="caution">
    <text evidence="1">The sequence shown here is derived from an EMBL/GenBank/DDBJ whole genome shotgun (WGS) entry which is preliminary data.</text>
</comment>
<gene>
    <name evidence="1" type="ORF">BGW36DRAFT_261867</name>
</gene>
<keyword evidence="2" id="KW-1185">Reference proteome</keyword>
<feature type="non-terminal residue" evidence="1">
    <location>
        <position position="1"/>
    </location>
</feature>
<evidence type="ECO:0000313" key="2">
    <source>
        <dbReference type="Proteomes" id="UP001201262"/>
    </source>
</evidence>
<accession>A0AAD4KKR1</accession>
<feature type="non-terminal residue" evidence="1">
    <location>
        <position position="50"/>
    </location>
</feature>
<dbReference type="EMBL" id="JAJTJA010000013">
    <property type="protein sequence ID" value="KAH8690481.1"/>
    <property type="molecule type" value="Genomic_DNA"/>
</dbReference>
<evidence type="ECO:0000313" key="1">
    <source>
        <dbReference type="EMBL" id="KAH8690481.1"/>
    </source>
</evidence>
<sequence>PLGLSATTSEYEYRNKNHFLAMQKRELDLFEADRTRSPYIIFFGVTEQIF</sequence>
<dbReference type="Proteomes" id="UP001201262">
    <property type="component" value="Unassembled WGS sequence"/>
</dbReference>
<name>A0AAD4KKR1_9EURO</name>
<dbReference type="GeneID" id="70240369"/>
<proteinExistence type="predicted"/>